<proteinExistence type="predicted"/>
<dbReference type="EMBL" id="JAANER010000003">
    <property type="protein sequence ID" value="KAG9192576.1"/>
    <property type="molecule type" value="Genomic_DNA"/>
</dbReference>
<keyword evidence="3" id="KW-1185">Reference proteome</keyword>
<protein>
    <recommendedName>
        <fullName evidence="1">Protein kinase domain-containing protein</fullName>
    </recommendedName>
</protein>
<gene>
    <name evidence="2" type="ORF">G6011_11310</name>
</gene>
<dbReference type="GO" id="GO:0004672">
    <property type="term" value="F:protein kinase activity"/>
    <property type="evidence" value="ECO:0007669"/>
    <property type="project" value="InterPro"/>
</dbReference>
<evidence type="ECO:0000313" key="2">
    <source>
        <dbReference type="EMBL" id="KAG9192576.1"/>
    </source>
</evidence>
<name>A0AAD4NPP5_9PLEO</name>
<dbReference type="GO" id="GO:0005524">
    <property type="term" value="F:ATP binding"/>
    <property type="evidence" value="ECO:0007669"/>
    <property type="project" value="InterPro"/>
</dbReference>
<dbReference type="SUPFAM" id="SSF56112">
    <property type="entry name" value="Protein kinase-like (PK-like)"/>
    <property type="match status" value="1"/>
</dbReference>
<dbReference type="PROSITE" id="PS50011">
    <property type="entry name" value="PROTEIN_KINASE_DOM"/>
    <property type="match status" value="1"/>
</dbReference>
<reference evidence="2" key="1">
    <citation type="submission" date="2021-07" db="EMBL/GenBank/DDBJ databases">
        <title>Genome Resource of American Ginseng Black Spot Pathogen Alternaria panax.</title>
        <authorList>
            <person name="Qiu C."/>
            <person name="Wang W."/>
            <person name="Liu Z."/>
        </authorList>
    </citation>
    <scope>NUCLEOTIDE SEQUENCE</scope>
    <source>
        <strain evidence="2">BNCC115425</strain>
    </source>
</reference>
<dbReference type="InterPro" id="IPR011009">
    <property type="entry name" value="Kinase-like_dom_sf"/>
</dbReference>
<accession>A0AAD4NPP5</accession>
<evidence type="ECO:0000259" key="1">
    <source>
        <dbReference type="PROSITE" id="PS50011"/>
    </source>
</evidence>
<organism evidence="2 3">
    <name type="scientific">Alternaria panax</name>
    <dbReference type="NCBI Taxonomy" id="48097"/>
    <lineage>
        <taxon>Eukaryota</taxon>
        <taxon>Fungi</taxon>
        <taxon>Dikarya</taxon>
        <taxon>Ascomycota</taxon>
        <taxon>Pezizomycotina</taxon>
        <taxon>Dothideomycetes</taxon>
        <taxon>Pleosporomycetidae</taxon>
        <taxon>Pleosporales</taxon>
        <taxon>Pleosporineae</taxon>
        <taxon>Pleosporaceae</taxon>
        <taxon>Alternaria</taxon>
        <taxon>Alternaria sect. Panax</taxon>
    </lineage>
</organism>
<dbReference type="InterPro" id="IPR000719">
    <property type="entry name" value="Prot_kinase_dom"/>
</dbReference>
<dbReference type="Gene3D" id="1.10.510.10">
    <property type="entry name" value="Transferase(Phosphotransferase) domain 1"/>
    <property type="match status" value="1"/>
</dbReference>
<dbReference type="AlphaFoldDB" id="A0AAD4NPP5"/>
<comment type="caution">
    <text evidence="2">The sequence shown here is derived from an EMBL/GenBank/DDBJ whole genome shotgun (WGS) entry which is preliminary data.</text>
</comment>
<evidence type="ECO:0000313" key="3">
    <source>
        <dbReference type="Proteomes" id="UP001199106"/>
    </source>
</evidence>
<sequence>MPDQEPPMNSLLMAAPKPPDQLFRVVKPLSTLTSSSGVFLCLPRALPPSFEPLNEVDFALQDRIADIRDAFQTVPGNTRLRQQLPLLSYKSSKDVLCNNMQHNGASWLEDKHLKMLSQLVVVKTHKDTDGLRNEVLQVEGQHRKGEHATLHVGSYVLRAQYTDSPSTSFVCLRPVFGPTLAQFGEASNKDQGHIPSWFVEHIFVGLVDAVGFLHDEGIVHGKIEASNVMLNLYPTYMHHRYRGYPDVQLMNFSLARECDEGDDEAKERDNRSVLEPMEQVITRWSDVAPFMQFQSDATWLRGEGDDPLLIQLASIQRMLAEEYDGYTDLSELRERAVDVRHEGPETMPRNLMKLLHADLVTPDELDRAVRAPLVLKLTAKRGAMAKFLERRTPV</sequence>
<dbReference type="Proteomes" id="UP001199106">
    <property type="component" value="Unassembled WGS sequence"/>
</dbReference>
<feature type="domain" description="Protein kinase" evidence="1">
    <location>
        <begin position="81"/>
        <end position="394"/>
    </location>
</feature>